<protein>
    <submittedName>
        <fullName evidence="11">Cytochrome P450</fullName>
    </submittedName>
</protein>
<evidence type="ECO:0000256" key="9">
    <source>
        <dbReference type="PIRSR" id="PIRSR602401-1"/>
    </source>
</evidence>
<dbReference type="PANTHER" id="PTHR46300">
    <property type="entry name" value="P450, PUTATIVE (EUROFUNG)-RELATED-RELATED"/>
    <property type="match status" value="1"/>
</dbReference>
<evidence type="ECO:0000256" key="10">
    <source>
        <dbReference type="RuleBase" id="RU000461"/>
    </source>
</evidence>
<dbReference type="GO" id="GO:0004497">
    <property type="term" value="F:monooxygenase activity"/>
    <property type="evidence" value="ECO:0007669"/>
    <property type="project" value="UniProtKB-KW"/>
</dbReference>
<proteinExistence type="inferred from homology"/>
<keyword evidence="6 10" id="KW-0560">Oxidoreductase</keyword>
<keyword evidence="7 9" id="KW-0408">Iron</keyword>
<dbReference type="SUPFAM" id="SSF48264">
    <property type="entry name" value="Cytochrome P450"/>
    <property type="match status" value="1"/>
</dbReference>
<evidence type="ECO:0000256" key="7">
    <source>
        <dbReference type="ARBA" id="ARBA00023004"/>
    </source>
</evidence>
<keyword evidence="8 10" id="KW-0503">Monooxygenase</keyword>
<accession>A0A4S8MJT7</accession>
<dbReference type="InterPro" id="IPR036396">
    <property type="entry name" value="Cyt_P450_sf"/>
</dbReference>
<dbReference type="InterPro" id="IPR050364">
    <property type="entry name" value="Cytochrome_P450_fung"/>
</dbReference>
<dbReference type="CDD" id="cd11065">
    <property type="entry name" value="CYP64-like"/>
    <property type="match status" value="1"/>
</dbReference>
<evidence type="ECO:0000256" key="5">
    <source>
        <dbReference type="ARBA" id="ARBA00022723"/>
    </source>
</evidence>
<evidence type="ECO:0000256" key="3">
    <source>
        <dbReference type="ARBA" id="ARBA00010617"/>
    </source>
</evidence>
<dbReference type="OrthoDB" id="2789670at2759"/>
<dbReference type="PRINTS" id="PR00463">
    <property type="entry name" value="EP450I"/>
</dbReference>
<evidence type="ECO:0000256" key="4">
    <source>
        <dbReference type="ARBA" id="ARBA00022617"/>
    </source>
</evidence>
<reference evidence="11 12" key="1">
    <citation type="journal article" date="2019" name="Nat. Ecol. Evol.">
        <title>Megaphylogeny resolves global patterns of mushroom evolution.</title>
        <authorList>
            <person name="Varga T."/>
            <person name="Krizsan K."/>
            <person name="Foldi C."/>
            <person name="Dima B."/>
            <person name="Sanchez-Garcia M."/>
            <person name="Sanchez-Ramirez S."/>
            <person name="Szollosi G.J."/>
            <person name="Szarkandi J.G."/>
            <person name="Papp V."/>
            <person name="Albert L."/>
            <person name="Andreopoulos W."/>
            <person name="Angelini C."/>
            <person name="Antonin V."/>
            <person name="Barry K.W."/>
            <person name="Bougher N.L."/>
            <person name="Buchanan P."/>
            <person name="Buyck B."/>
            <person name="Bense V."/>
            <person name="Catcheside P."/>
            <person name="Chovatia M."/>
            <person name="Cooper J."/>
            <person name="Damon W."/>
            <person name="Desjardin D."/>
            <person name="Finy P."/>
            <person name="Geml J."/>
            <person name="Haridas S."/>
            <person name="Hughes K."/>
            <person name="Justo A."/>
            <person name="Karasinski D."/>
            <person name="Kautmanova I."/>
            <person name="Kiss B."/>
            <person name="Kocsube S."/>
            <person name="Kotiranta H."/>
            <person name="LaButti K.M."/>
            <person name="Lechner B.E."/>
            <person name="Liimatainen K."/>
            <person name="Lipzen A."/>
            <person name="Lukacs Z."/>
            <person name="Mihaltcheva S."/>
            <person name="Morgado L.N."/>
            <person name="Niskanen T."/>
            <person name="Noordeloos M.E."/>
            <person name="Ohm R.A."/>
            <person name="Ortiz-Santana B."/>
            <person name="Ovrebo C."/>
            <person name="Racz N."/>
            <person name="Riley R."/>
            <person name="Savchenko A."/>
            <person name="Shiryaev A."/>
            <person name="Soop K."/>
            <person name="Spirin V."/>
            <person name="Szebenyi C."/>
            <person name="Tomsovsky M."/>
            <person name="Tulloss R.E."/>
            <person name="Uehling J."/>
            <person name="Grigoriev I.V."/>
            <person name="Vagvolgyi C."/>
            <person name="Papp T."/>
            <person name="Martin F.M."/>
            <person name="Miettinen O."/>
            <person name="Hibbett D.S."/>
            <person name="Nagy L.G."/>
        </authorList>
    </citation>
    <scope>NUCLEOTIDE SEQUENCE [LARGE SCALE GENOMIC DNA]</scope>
    <source>
        <strain evidence="11 12">CBS 962.96</strain>
    </source>
</reference>
<dbReference type="PROSITE" id="PS00086">
    <property type="entry name" value="CYTOCHROME_P450"/>
    <property type="match status" value="1"/>
</dbReference>
<dbReference type="GO" id="GO:0016705">
    <property type="term" value="F:oxidoreductase activity, acting on paired donors, with incorporation or reduction of molecular oxygen"/>
    <property type="evidence" value="ECO:0007669"/>
    <property type="project" value="InterPro"/>
</dbReference>
<keyword evidence="4 9" id="KW-0349">Heme</keyword>
<feature type="binding site" description="axial binding residue" evidence="9">
    <location>
        <position position="443"/>
    </location>
    <ligand>
        <name>heme</name>
        <dbReference type="ChEBI" id="CHEBI:30413"/>
    </ligand>
    <ligandPart>
        <name>Fe</name>
        <dbReference type="ChEBI" id="CHEBI:18248"/>
    </ligandPart>
</feature>
<dbReference type="Pfam" id="PF00067">
    <property type="entry name" value="p450"/>
    <property type="match status" value="1"/>
</dbReference>
<sequence length="508" mass="56562">MSSYVLLDLSTRELVAGAATFLAVLLYFSRSTSDRSKNLPPGPRGLPILGNWLSLPSSAGNPWEVYKQWSRQYGSDILHLNAFGTDLIIVNSHKAASTLLERKSALYSERPRMTMINELINLNWHFGFMNHGDTWRTHRKIFAQHFNPTATIGLRSQTTKWNNVFLNNILNSPKDFFTHIQHMASGHSLEATFGLQVQPSGKADPFIGAATEAIQALRSAGLFGSYLVDYLPFLKYIPFGSFQKDAAQWKVSTDIAVTVPFNLVKDAMSKGGVEMTSMASRLLENGTFNENDIRKTTSAAFANGSAATVSAIQTFFLAMLLYPDVPKRAQTELDKIVQGRLPDFSDEASLPYISALVKEVLRWNPAVPLAFPHQLTQDDTYESYHLPAGSVVIPNAWAMLQDTSIYGPDTTVFNPSRFLKPDGSLDHSVKDPDFTWGFGRRVCPGKHFAESVMYLVVATTLAAFDISSEERPSGEYTSGLIRYPKPFECVIKPRTEAYREMITSLSEQ</sequence>
<dbReference type="InterPro" id="IPR001128">
    <property type="entry name" value="Cyt_P450"/>
</dbReference>
<evidence type="ECO:0000256" key="8">
    <source>
        <dbReference type="ARBA" id="ARBA00023033"/>
    </source>
</evidence>
<dbReference type="Gene3D" id="1.10.630.10">
    <property type="entry name" value="Cytochrome P450"/>
    <property type="match status" value="1"/>
</dbReference>
<keyword evidence="5 9" id="KW-0479">Metal-binding</keyword>
<dbReference type="InterPro" id="IPR002401">
    <property type="entry name" value="Cyt_P450_E_grp-I"/>
</dbReference>
<comment type="cofactor">
    <cofactor evidence="1 9">
        <name>heme</name>
        <dbReference type="ChEBI" id="CHEBI:30413"/>
    </cofactor>
</comment>
<name>A0A4S8MJT7_DENBC</name>
<dbReference type="PRINTS" id="PR00385">
    <property type="entry name" value="P450"/>
</dbReference>
<dbReference type="GO" id="GO:0005506">
    <property type="term" value="F:iron ion binding"/>
    <property type="evidence" value="ECO:0007669"/>
    <property type="project" value="InterPro"/>
</dbReference>
<evidence type="ECO:0000313" key="12">
    <source>
        <dbReference type="Proteomes" id="UP000297245"/>
    </source>
</evidence>
<evidence type="ECO:0000256" key="6">
    <source>
        <dbReference type="ARBA" id="ARBA00023002"/>
    </source>
</evidence>
<dbReference type="PANTHER" id="PTHR46300:SF7">
    <property type="entry name" value="P450, PUTATIVE (EUROFUNG)-RELATED"/>
    <property type="match status" value="1"/>
</dbReference>
<comment type="pathway">
    <text evidence="2">Secondary metabolite biosynthesis.</text>
</comment>
<dbReference type="GO" id="GO:0020037">
    <property type="term" value="F:heme binding"/>
    <property type="evidence" value="ECO:0007669"/>
    <property type="project" value="InterPro"/>
</dbReference>
<organism evidence="11 12">
    <name type="scientific">Dendrothele bispora (strain CBS 962.96)</name>
    <dbReference type="NCBI Taxonomy" id="1314807"/>
    <lineage>
        <taxon>Eukaryota</taxon>
        <taxon>Fungi</taxon>
        <taxon>Dikarya</taxon>
        <taxon>Basidiomycota</taxon>
        <taxon>Agaricomycotina</taxon>
        <taxon>Agaricomycetes</taxon>
        <taxon>Agaricomycetidae</taxon>
        <taxon>Agaricales</taxon>
        <taxon>Agaricales incertae sedis</taxon>
        <taxon>Dendrothele</taxon>
    </lineage>
</organism>
<dbReference type="AlphaFoldDB" id="A0A4S8MJT7"/>
<dbReference type="Proteomes" id="UP000297245">
    <property type="component" value="Unassembled WGS sequence"/>
</dbReference>
<keyword evidence="12" id="KW-1185">Reference proteome</keyword>
<comment type="similarity">
    <text evidence="3 10">Belongs to the cytochrome P450 family.</text>
</comment>
<dbReference type="EMBL" id="ML179071">
    <property type="protein sequence ID" value="THV03063.1"/>
    <property type="molecule type" value="Genomic_DNA"/>
</dbReference>
<gene>
    <name evidence="11" type="ORF">K435DRAFT_748498</name>
</gene>
<evidence type="ECO:0000313" key="11">
    <source>
        <dbReference type="EMBL" id="THV03063.1"/>
    </source>
</evidence>
<evidence type="ECO:0000256" key="2">
    <source>
        <dbReference type="ARBA" id="ARBA00005179"/>
    </source>
</evidence>
<evidence type="ECO:0000256" key="1">
    <source>
        <dbReference type="ARBA" id="ARBA00001971"/>
    </source>
</evidence>
<dbReference type="InterPro" id="IPR017972">
    <property type="entry name" value="Cyt_P450_CS"/>
</dbReference>